<dbReference type="EMBL" id="JJOS01000116">
    <property type="protein sequence ID" value="KKF99454.1"/>
    <property type="molecule type" value="Genomic_DNA"/>
</dbReference>
<sequence length="111" mass="12962">MSSNSEKEKMESYFYKIKSKRPEITALAWMADSHYNNIIIKIEGTGVKIVLDSIESSIWKLIFEGFITAEQLINFADENGFDMEKTVRILYNMEKEKIISLRSNSIWNEEV</sequence>
<keyword evidence="4" id="KW-1185">Reference proteome</keyword>
<gene>
    <name evidence="1" type="ORF">DU47_00375</name>
    <name evidence="2" type="ORF">DU80_12210</name>
</gene>
<evidence type="ECO:0000313" key="1">
    <source>
        <dbReference type="EMBL" id="KKF99454.1"/>
    </source>
</evidence>
<evidence type="ECO:0000313" key="3">
    <source>
        <dbReference type="Proteomes" id="UP000034152"/>
    </source>
</evidence>
<dbReference type="Proteomes" id="UP000034152">
    <property type="component" value="Unassembled WGS sequence"/>
</dbReference>
<accession>A0A0F8RML1</accession>
<organism evidence="2 3">
    <name type="scientific">Methanosarcina mazei</name>
    <name type="common">Methanosarcina frisia</name>
    <dbReference type="NCBI Taxonomy" id="2209"/>
    <lineage>
        <taxon>Archaea</taxon>
        <taxon>Methanobacteriati</taxon>
        <taxon>Methanobacteriota</taxon>
        <taxon>Stenosarchaea group</taxon>
        <taxon>Methanomicrobia</taxon>
        <taxon>Methanosarcinales</taxon>
        <taxon>Methanosarcinaceae</taxon>
        <taxon>Methanosarcina</taxon>
    </lineage>
</organism>
<evidence type="ECO:0000313" key="4">
    <source>
        <dbReference type="Proteomes" id="UP000034578"/>
    </source>
</evidence>
<dbReference type="AlphaFoldDB" id="A0A0F8RML1"/>
<dbReference type="PATRIC" id="fig|2209.56.peg.2627"/>
<proteinExistence type="predicted"/>
<comment type="caution">
    <text evidence="2">The sequence shown here is derived from an EMBL/GenBank/DDBJ whole genome shotgun (WGS) entry which is preliminary data.</text>
</comment>
<protein>
    <recommendedName>
        <fullName evidence="5">PqqD family protein</fullName>
    </recommendedName>
</protein>
<dbReference type="EMBL" id="JJQU01000055">
    <property type="protein sequence ID" value="KKH88757.1"/>
    <property type="molecule type" value="Genomic_DNA"/>
</dbReference>
<dbReference type="Proteomes" id="UP000034578">
    <property type="component" value="Unassembled WGS sequence"/>
</dbReference>
<evidence type="ECO:0000313" key="2">
    <source>
        <dbReference type="EMBL" id="KKH88757.1"/>
    </source>
</evidence>
<evidence type="ECO:0008006" key="5">
    <source>
        <dbReference type="Google" id="ProtNLM"/>
    </source>
</evidence>
<name>A0A0F8RML1_METMZ</name>
<reference evidence="3 4" key="1">
    <citation type="journal article" date="2015" name="ISME J.">
        <title>Genomic and phenotypic differentiation among Methanosarcina mazei populations from Columbia River sediment.</title>
        <authorList>
            <person name="Youngblut N.D."/>
            <person name="Wirth J.S."/>
            <person name="Henriksen J.R."/>
            <person name="Smith M."/>
            <person name="Simon H."/>
            <person name="Metcalf W.W."/>
            <person name="Whitaker R.J."/>
        </authorList>
    </citation>
    <scope>NUCLEOTIDE SEQUENCE [LARGE SCALE GENOMIC DNA]</scope>
    <source>
        <strain evidence="2 3">1.H.M.2.1</strain>
        <strain evidence="1 4">2.F.A.2.4</strain>
    </source>
</reference>